<evidence type="ECO:0000313" key="2">
    <source>
        <dbReference type="Proteomes" id="UP000603453"/>
    </source>
</evidence>
<protein>
    <submittedName>
        <fullName evidence="1">Uncharacterized protein</fullName>
    </submittedName>
</protein>
<dbReference type="Proteomes" id="UP000603453">
    <property type="component" value="Unassembled WGS sequence"/>
</dbReference>
<dbReference type="Gene3D" id="3.20.10.10">
    <property type="entry name" value="D-amino Acid Aminotransferase, subunit A, domain 2"/>
    <property type="match status" value="1"/>
</dbReference>
<keyword evidence="2" id="KW-1185">Reference proteome</keyword>
<evidence type="ECO:0000313" key="1">
    <source>
        <dbReference type="EMBL" id="KAG2208863.1"/>
    </source>
</evidence>
<dbReference type="AlphaFoldDB" id="A0A8H7RDW1"/>
<name>A0A8H7RDW1_9FUNG</name>
<dbReference type="GO" id="GO:0003824">
    <property type="term" value="F:catalytic activity"/>
    <property type="evidence" value="ECO:0007669"/>
    <property type="project" value="InterPro"/>
</dbReference>
<gene>
    <name evidence="1" type="ORF">INT47_011003</name>
</gene>
<comment type="caution">
    <text evidence="1">The sequence shown here is derived from an EMBL/GenBank/DDBJ whole genome shotgun (WGS) entry which is preliminary data.</text>
</comment>
<dbReference type="PANTHER" id="PTHR47703">
    <property type="entry name" value="D-AMINOACID AMINOTRANSFERASE-LIKE PLP-DEPENDENT ENZYMES SUPERFAMILY PROTEIN"/>
    <property type="match status" value="1"/>
</dbReference>
<dbReference type="InterPro" id="IPR036038">
    <property type="entry name" value="Aminotransferase-like"/>
</dbReference>
<proteinExistence type="predicted"/>
<organism evidence="1 2">
    <name type="scientific">Mucor saturninus</name>
    <dbReference type="NCBI Taxonomy" id="64648"/>
    <lineage>
        <taxon>Eukaryota</taxon>
        <taxon>Fungi</taxon>
        <taxon>Fungi incertae sedis</taxon>
        <taxon>Mucoromycota</taxon>
        <taxon>Mucoromycotina</taxon>
        <taxon>Mucoromycetes</taxon>
        <taxon>Mucorales</taxon>
        <taxon>Mucorineae</taxon>
        <taxon>Mucoraceae</taxon>
        <taxon>Mucor</taxon>
    </lineage>
</organism>
<dbReference type="InterPro" id="IPR001544">
    <property type="entry name" value="Aminotrans_IV"/>
</dbReference>
<accession>A0A8H7RDW1</accession>
<dbReference type="SUPFAM" id="SSF56752">
    <property type="entry name" value="D-aminoacid aminotransferase-like PLP-dependent enzymes"/>
    <property type="match status" value="1"/>
</dbReference>
<sequence length="338" mass="38790">MRWGLLLLSRRALRQPYPFREMSTSALIIEQLNPLANEQDAKFNIATGNTSFKDFILAYPSGAYTGMRTVHRDSIVEFNTHMNRITNSVSQLFSKDKKAESVMSPFRDVKQFEAMAVPMLKKGLEAYYNTVDETTHSSHPFEAKVSIVVTYSSEKEAPLFAAHFSQLHSIPSDKRVKVDIEQESRKAPEVKDSQWVRDRSQLEEKKSSEINEVLLMDDHEQLYEGIASNFLAVKMVNDKAVVMCASLDHILLGSILKIVLTLCEKHHIDFEWTFPKLQDARDGKWVGCFITSTSRLLLPIETIYFHDERIEFKESAPIIEFLRSQVSKEIYNGAYKIL</sequence>
<dbReference type="OrthoDB" id="59470at2759"/>
<dbReference type="Pfam" id="PF01063">
    <property type="entry name" value="Aminotran_4"/>
    <property type="match status" value="1"/>
</dbReference>
<dbReference type="PANTHER" id="PTHR47703:SF2">
    <property type="entry name" value="D-AMINOACID AMINOTRANSFERASE-LIKE PLP-DEPENDENT ENZYMES SUPERFAMILY PROTEIN"/>
    <property type="match status" value="1"/>
</dbReference>
<reference evidence="1" key="1">
    <citation type="submission" date="2020-12" db="EMBL/GenBank/DDBJ databases">
        <title>Metabolic potential, ecology and presence of endohyphal bacteria is reflected in genomic diversity of Mucoromycotina.</title>
        <authorList>
            <person name="Muszewska A."/>
            <person name="Okrasinska A."/>
            <person name="Steczkiewicz K."/>
            <person name="Drgas O."/>
            <person name="Orlowska M."/>
            <person name="Perlinska-Lenart U."/>
            <person name="Aleksandrzak-Piekarczyk T."/>
            <person name="Szatraj K."/>
            <person name="Zielenkiewicz U."/>
            <person name="Pilsyk S."/>
            <person name="Malc E."/>
            <person name="Mieczkowski P."/>
            <person name="Kruszewska J.S."/>
            <person name="Biernat P."/>
            <person name="Pawlowska J."/>
        </authorList>
    </citation>
    <scope>NUCLEOTIDE SEQUENCE</scope>
    <source>
        <strain evidence="1">WA0000017839</strain>
    </source>
</reference>
<dbReference type="InterPro" id="IPR043132">
    <property type="entry name" value="BCAT-like_C"/>
</dbReference>
<dbReference type="EMBL" id="JAEPRD010000017">
    <property type="protein sequence ID" value="KAG2208863.1"/>
    <property type="molecule type" value="Genomic_DNA"/>
</dbReference>